<gene>
    <name evidence="1" type="ORF">HPB50_008254</name>
</gene>
<name>A0ACB7T8I3_HYAAI</name>
<comment type="caution">
    <text evidence="1">The sequence shown here is derived from an EMBL/GenBank/DDBJ whole genome shotgun (WGS) entry which is preliminary data.</text>
</comment>
<reference evidence="1" key="1">
    <citation type="submission" date="2020-05" db="EMBL/GenBank/DDBJ databases">
        <title>Large-scale comparative analyses of tick genomes elucidate their genetic diversity and vector capacities.</title>
        <authorList>
            <person name="Jia N."/>
            <person name="Wang J."/>
            <person name="Shi W."/>
            <person name="Du L."/>
            <person name="Sun Y."/>
            <person name="Zhan W."/>
            <person name="Jiang J."/>
            <person name="Wang Q."/>
            <person name="Zhang B."/>
            <person name="Ji P."/>
            <person name="Sakyi L.B."/>
            <person name="Cui X."/>
            <person name="Yuan T."/>
            <person name="Jiang B."/>
            <person name="Yang W."/>
            <person name="Lam T.T.-Y."/>
            <person name="Chang Q."/>
            <person name="Ding S."/>
            <person name="Wang X."/>
            <person name="Zhu J."/>
            <person name="Ruan X."/>
            <person name="Zhao L."/>
            <person name="Wei J."/>
            <person name="Que T."/>
            <person name="Du C."/>
            <person name="Cheng J."/>
            <person name="Dai P."/>
            <person name="Han X."/>
            <person name="Huang E."/>
            <person name="Gao Y."/>
            <person name="Liu J."/>
            <person name="Shao H."/>
            <person name="Ye R."/>
            <person name="Li L."/>
            <person name="Wei W."/>
            <person name="Wang X."/>
            <person name="Wang C."/>
            <person name="Yang T."/>
            <person name="Huo Q."/>
            <person name="Li W."/>
            <person name="Guo W."/>
            <person name="Chen H."/>
            <person name="Zhou L."/>
            <person name="Ni X."/>
            <person name="Tian J."/>
            <person name="Zhou Y."/>
            <person name="Sheng Y."/>
            <person name="Liu T."/>
            <person name="Pan Y."/>
            <person name="Xia L."/>
            <person name="Li J."/>
            <person name="Zhao F."/>
            <person name="Cao W."/>
        </authorList>
    </citation>
    <scope>NUCLEOTIDE SEQUENCE</scope>
    <source>
        <strain evidence="1">Hyas-2018</strain>
    </source>
</reference>
<accession>A0ACB7T8I3</accession>
<dbReference type="Proteomes" id="UP000821845">
    <property type="component" value="Chromosome 10"/>
</dbReference>
<dbReference type="EMBL" id="CM023490">
    <property type="protein sequence ID" value="KAH6942597.1"/>
    <property type="molecule type" value="Genomic_DNA"/>
</dbReference>
<proteinExistence type="predicted"/>
<sequence length="99" mass="10427">MSSGVNDIDAPPPSPPESVAPPTSPHAPSSPTGSDCPPAGRWSGDVDDDATGLLEAQARALRSLLREPPSQDSWDRSVPGPPGRLPHPGLRQQDRRRGH</sequence>
<organism evidence="1 2">
    <name type="scientific">Hyalomma asiaticum</name>
    <name type="common">Tick</name>
    <dbReference type="NCBI Taxonomy" id="266040"/>
    <lineage>
        <taxon>Eukaryota</taxon>
        <taxon>Metazoa</taxon>
        <taxon>Ecdysozoa</taxon>
        <taxon>Arthropoda</taxon>
        <taxon>Chelicerata</taxon>
        <taxon>Arachnida</taxon>
        <taxon>Acari</taxon>
        <taxon>Parasitiformes</taxon>
        <taxon>Ixodida</taxon>
        <taxon>Ixodoidea</taxon>
        <taxon>Ixodidae</taxon>
        <taxon>Hyalomminae</taxon>
        <taxon>Hyalomma</taxon>
    </lineage>
</organism>
<evidence type="ECO:0000313" key="1">
    <source>
        <dbReference type="EMBL" id="KAH6942597.1"/>
    </source>
</evidence>
<protein>
    <submittedName>
        <fullName evidence="1">Uncharacterized protein</fullName>
    </submittedName>
</protein>
<evidence type="ECO:0000313" key="2">
    <source>
        <dbReference type="Proteomes" id="UP000821845"/>
    </source>
</evidence>
<keyword evidence="2" id="KW-1185">Reference proteome</keyword>